<evidence type="ECO:0000313" key="1">
    <source>
        <dbReference type="EMBL" id="GBP16559.1"/>
    </source>
</evidence>
<accession>A0A4C1TRG2</accession>
<keyword evidence="2" id="KW-1185">Reference proteome</keyword>
<dbReference type="EMBL" id="BGZK01000080">
    <property type="protein sequence ID" value="GBP16559.1"/>
    <property type="molecule type" value="Genomic_DNA"/>
</dbReference>
<proteinExistence type="predicted"/>
<name>A0A4C1TRG2_EUMVA</name>
<evidence type="ECO:0000313" key="2">
    <source>
        <dbReference type="Proteomes" id="UP000299102"/>
    </source>
</evidence>
<dbReference type="AlphaFoldDB" id="A0A4C1TRG2"/>
<reference evidence="1 2" key="1">
    <citation type="journal article" date="2019" name="Commun. Biol.">
        <title>The bagworm genome reveals a unique fibroin gene that provides high tensile strength.</title>
        <authorList>
            <person name="Kono N."/>
            <person name="Nakamura H."/>
            <person name="Ohtoshi R."/>
            <person name="Tomita M."/>
            <person name="Numata K."/>
            <person name="Arakawa K."/>
        </authorList>
    </citation>
    <scope>NUCLEOTIDE SEQUENCE [LARGE SCALE GENOMIC DNA]</scope>
</reference>
<sequence>MVTGTMAVPIGRTVQKLALLPITTPQESSLRGGYEVNPGRDTAGRCITLLAPGHRRPVHDALPPPLCSAVSATPTQTTSRRGRTRLYSLRSCKIS</sequence>
<organism evidence="1 2">
    <name type="scientific">Eumeta variegata</name>
    <name type="common">Bagworm moth</name>
    <name type="synonym">Eumeta japonica</name>
    <dbReference type="NCBI Taxonomy" id="151549"/>
    <lineage>
        <taxon>Eukaryota</taxon>
        <taxon>Metazoa</taxon>
        <taxon>Ecdysozoa</taxon>
        <taxon>Arthropoda</taxon>
        <taxon>Hexapoda</taxon>
        <taxon>Insecta</taxon>
        <taxon>Pterygota</taxon>
        <taxon>Neoptera</taxon>
        <taxon>Endopterygota</taxon>
        <taxon>Lepidoptera</taxon>
        <taxon>Glossata</taxon>
        <taxon>Ditrysia</taxon>
        <taxon>Tineoidea</taxon>
        <taxon>Psychidae</taxon>
        <taxon>Oiketicinae</taxon>
        <taxon>Eumeta</taxon>
    </lineage>
</organism>
<protein>
    <submittedName>
        <fullName evidence="1">Uncharacterized protein</fullName>
    </submittedName>
</protein>
<comment type="caution">
    <text evidence="1">The sequence shown here is derived from an EMBL/GenBank/DDBJ whole genome shotgun (WGS) entry which is preliminary data.</text>
</comment>
<dbReference type="Proteomes" id="UP000299102">
    <property type="component" value="Unassembled WGS sequence"/>
</dbReference>
<gene>
    <name evidence="1" type="ORF">EVAR_19357_1</name>
</gene>